<dbReference type="Proteomes" id="UP001341840">
    <property type="component" value="Unassembled WGS sequence"/>
</dbReference>
<dbReference type="InterPro" id="IPR036770">
    <property type="entry name" value="Ankyrin_rpt-contain_sf"/>
</dbReference>
<organism evidence="2 3">
    <name type="scientific">Stylosanthes scabra</name>
    <dbReference type="NCBI Taxonomy" id="79078"/>
    <lineage>
        <taxon>Eukaryota</taxon>
        <taxon>Viridiplantae</taxon>
        <taxon>Streptophyta</taxon>
        <taxon>Embryophyta</taxon>
        <taxon>Tracheophyta</taxon>
        <taxon>Spermatophyta</taxon>
        <taxon>Magnoliopsida</taxon>
        <taxon>eudicotyledons</taxon>
        <taxon>Gunneridae</taxon>
        <taxon>Pentapetalae</taxon>
        <taxon>rosids</taxon>
        <taxon>fabids</taxon>
        <taxon>Fabales</taxon>
        <taxon>Fabaceae</taxon>
        <taxon>Papilionoideae</taxon>
        <taxon>50 kb inversion clade</taxon>
        <taxon>dalbergioids sensu lato</taxon>
        <taxon>Dalbergieae</taxon>
        <taxon>Pterocarpus clade</taxon>
        <taxon>Stylosanthes</taxon>
    </lineage>
</organism>
<protein>
    <submittedName>
        <fullName evidence="2">Uncharacterized protein</fullName>
    </submittedName>
</protein>
<comment type="subcellular location">
    <subcellularLocation>
        <location evidence="1">Cell membrane</location>
        <topology evidence="1">Peripheral membrane protein</topology>
    </subcellularLocation>
</comment>
<sequence length="132" mass="14258">MPIPPNFPCSSPNLNSHLILVCSSSIFSVVLPPPHLAARQKQPECLHAILDNGALVCASTDGYSYLGSMELHMAAHGGSVDCFWMVLAWGADRLQLDSSRRIPFSVALKHKHKACAALLDPSPVALLVWSSR</sequence>
<comment type="caution">
    <text evidence="2">The sequence shown here is derived from an EMBL/GenBank/DDBJ whole genome shotgun (WGS) entry which is preliminary data.</text>
</comment>
<keyword evidence="3" id="KW-1185">Reference proteome</keyword>
<evidence type="ECO:0000256" key="1">
    <source>
        <dbReference type="ARBA" id="ARBA00004202"/>
    </source>
</evidence>
<accession>A0ABU6UJN8</accession>
<name>A0ABU6UJN8_9FABA</name>
<proteinExistence type="predicted"/>
<dbReference type="SUPFAM" id="SSF48403">
    <property type="entry name" value="Ankyrin repeat"/>
    <property type="match status" value="1"/>
</dbReference>
<dbReference type="Gene3D" id="1.25.40.20">
    <property type="entry name" value="Ankyrin repeat-containing domain"/>
    <property type="match status" value="1"/>
</dbReference>
<reference evidence="2 3" key="1">
    <citation type="journal article" date="2023" name="Plants (Basel)">
        <title>Bridging the Gap: Combining Genomics and Transcriptomics Approaches to Understand Stylosanthes scabra, an Orphan Legume from the Brazilian Caatinga.</title>
        <authorList>
            <person name="Ferreira-Neto J.R.C."/>
            <person name="da Silva M.D."/>
            <person name="Binneck E."/>
            <person name="de Melo N.F."/>
            <person name="da Silva R.H."/>
            <person name="de Melo A.L.T.M."/>
            <person name="Pandolfi V."/>
            <person name="Bustamante F.O."/>
            <person name="Brasileiro-Vidal A.C."/>
            <person name="Benko-Iseppon A.M."/>
        </authorList>
    </citation>
    <scope>NUCLEOTIDE SEQUENCE [LARGE SCALE GENOMIC DNA]</scope>
    <source>
        <tissue evidence="2">Leaves</tissue>
    </source>
</reference>
<evidence type="ECO:0000313" key="2">
    <source>
        <dbReference type="EMBL" id="MED6160535.1"/>
    </source>
</evidence>
<gene>
    <name evidence="2" type="ORF">PIB30_052252</name>
</gene>
<dbReference type="EMBL" id="JASCZI010121206">
    <property type="protein sequence ID" value="MED6160535.1"/>
    <property type="molecule type" value="Genomic_DNA"/>
</dbReference>
<evidence type="ECO:0000313" key="3">
    <source>
        <dbReference type="Proteomes" id="UP001341840"/>
    </source>
</evidence>